<sequence length="152" mass="17337">MKRGRILNKDLNEVIASMGHGDLLIVCDAGFPIPSNVRRVDLALEKDYPDLLHVLRLIKEDFIVERVAVAAEMEEFNPNLFKAVKELFAEAKLETIPHEKVLSEMPYKAKAIVRTGAFNPWGNILLFSGVDVPQWFNKEGVKVPPYYQDRMK</sequence>
<name>A0A6I5ZMX9_9FIRM</name>
<evidence type="ECO:0000313" key="7">
    <source>
        <dbReference type="EMBL" id="QGP91264.1"/>
    </source>
</evidence>
<dbReference type="SUPFAM" id="SSF102546">
    <property type="entry name" value="RbsD-like"/>
    <property type="match status" value="1"/>
</dbReference>
<dbReference type="GO" id="GO:0019303">
    <property type="term" value="P:D-ribose catabolic process"/>
    <property type="evidence" value="ECO:0007669"/>
    <property type="project" value="UniProtKB-UniRule"/>
</dbReference>
<reference evidence="7 8" key="1">
    <citation type="submission" date="2019-11" db="EMBL/GenBank/DDBJ databases">
        <title>Genome sequence of Moorella glycerini DSM11254.</title>
        <authorList>
            <person name="Poehlein A."/>
            <person name="Boeer T."/>
            <person name="Daniel R."/>
        </authorList>
    </citation>
    <scope>NUCLEOTIDE SEQUENCE [LARGE SCALE GENOMIC DNA]</scope>
    <source>
        <strain evidence="7 8">DSM 11254</strain>
    </source>
</reference>
<keyword evidence="4 6" id="KW-0413">Isomerase</keyword>
<dbReference type="EMBL" id="CP046244">
    <property type="protein sequence ID" value="QGP91264.1"/>
    <property type="molecule type" value="Genomic_DNA"/>
</dbReference>
<dbReference type="UniPathway" id="UPA00916">
    <property type="reaction ID" value="UER00888"/>
</dbReference>
<dbReference type="EC" id="5.4.99.62" evidence="2 6"/>
<comment type="catalytic activity">
    <reaction evidence="1 6">
        <text>beta-D-ribopyranose = beta-D-ribofuranose</text>
        <dbReference type="Rhea" id="RHEA:25432"/>
        <dbReference type="ChEBI" id="CHEBI:27476"/>
        <dbReference type="ChEBI" id="CHEBI:47002"/>
        <dbReference type="EC" id="5.4.99.62"/>
    </reaction>
</comment>
<accession>A0A6I5ZMX9</accession>
<dbReference type="NCBIfam" id="NF008761">
    <property type="entry name" value="PRK11797.1"/>
    <property type="match status" value="1"/>
</dbReference>
<evidence type="ECO:0000256" key="4">
    <source>
        <dbReference type="ARBA" id="ARBA00023235"/>
    </source>
</evidence>
<dbReference type="AlphaFoldDB" id="A0A6I5ZMX9"/>
<evidence type="ECO:0000256" key="5">
    <source>
        <dbReference type="ARBA" id="ARBA00023277"/>
    </source>
</evidence>
<dbReference type="Gene3D" id="3.40.1650.10">
    <property type="entry name" value="RbsD-like domain"/>
    <property type="match status" value="1"/>
</dbReference>
<dbReference type="RefSeq" id="WP_156276137.1">
    <property type="nucleotide sequence ID" value="NZ_CP046244.1"/>
</dbReference>
<evidence type="ECO:0000313" key="8">
    <source>
        <dbReference type="Proteomes" id="UP000425916"/>
    </source>
</evidence>
<dbReference type="GO" id="GO:0005829">
    <property type="term" value="C:cytosol"/>
    <property type="evidence" value="ECO:0007669"/>
    <property type="project" value="TreeGrafter"/>
</dbReference>
<keyword evidence="3 6" id="KW-0963">Cytoplasm</keyword>
<dbReference type="InterPro" id="IPR007721">
    <property type="entry name" value="RbsD_FucU"/>
</dbReference>
<dbReference type="OrthoDB" id="9805009at2"/>
<comment type="function">
    <text evidence="6">Catalyzes the interconversion of beta-pyran and beta-furan forms of D-ribose.</text>
</comment>
<comment type="pathway">
    <text evidence="6">Carbohydrate metabolism; D-ribose degradation; D-ribose 5-phosphate from beta-D-ribopyranose: step 1/2.</text>
</comment>
<gene>
    <name evidence="6 7" type="primary">rbsD</name>
    <name evidence="7" type="ORF">MGLY_05910</name>
</gene>
<proteinExistence type="inferred from homology"/>
<keyword evidence="5 6" id="KW-0119">Carbohydrate metabolism</keyword>
<comment type="similarity">
    <text evidence="6">Belongs to the RbsD / FucU family. RbsD subfamily.</text>
</comment>
<protein>
    <recommendedName>
        <fullName evidence="2 6">D-ribose pyranase</fullName>
        <ecNumber evidence="2 6">5.4.99.62</ecNumber>
    </recommendedName>
</protein>
<keyword evidence="8" id="KW-1185">Reference proteome</keyword>
<dbReference type="PANTHER" id="PTHR37831">
    <property type="entry name" value="D-RIBOSE PYRANASE"/>
    <property type="match status" value="1"/>
</dbReference>
<evidence type="ECO:0000256" key="1">
    <source>
        <dbReference type="ARBA" id="ARBA00000223"/>
    </source>
</evidence>
<feature type="binding site" evidence="6">
    <location>
        <position position="98"/>
    </location>
    <ligand>
        <name>substrate</name>
    </ligand>
</feature>
<dbReference type="InterPro" id="IPR023064">
    <property type="entry name" value="D-ribose_pyranase"/>
</dbReference>
<organism evidence="7 8">
    <name type="scientific">Neomoorella glycerini</name>
    <dbReference type="NCBI Taxonomy" id="55779"/>
    <lineage>
        <taxon>Bacteria</taxon>
        <taxon>Bacillati</taxon>
        <taxon>Bacillota</taxon>
        <taxon>Clostridia</taxon>
        <taxon>Neomoorellales</taxon>
        <taxon>Neomoorellaceae</taxon>
        <taxon>Neomoorella</taxon>
    </lineage>
</organism>
<dbReference type="HAMAP" id="MF_01661">
    <property type="entry name" value="D_rib_pyranase"/>
    <property type="match status" value="1"/>
</dbReference>
<dbReference type="InterPro" id="IPR023750">
    <property type="entry name" value="RbsD-like_sf"/>
</dbReference>
<evidence type="ECO:0000256" key="6">
    <source>
        <dbReference type="HAMAP-Rule" id="MF_01661"/>
    </source>
</evidence>
<dbReference type="Pfam" id="PF05025">
    <property type="entry name" value="RbsD_FucU"/>
    <property type="match status" value="1"/>
</dbReference>
<feature type="binding site" evidence="6">
    <location>
        <begin position="121"/>
        <end position="123"/>
    </location>
    <ligand>
        <name>substrate</name>
    </ligand>
</feature>
<dbReference type="GO" id="GO:0016872">
    <property type="term" value="F:intramolecular lyase activity"/>
    <property type="evidence" value="ECO:0007669"/>
    <property type="project" value="UniProtKB-UniRule"/>
</dbReference>
<evidence type="ECO:0000256" key="2">
    <source>
        <dbReference type="ARBA" id="ARBA00012862"/>
    </source>
</evidence>
<dbReference type="GO" id="GO:0062193">
    <property type="term" value="F:D-ribose pyranase activity"/>
    <property type="evidence" value="ECO:0007669"/>
    <property type="project" value="UniProtKB-EC"/>
</dbReference>
<feature type="binding site" evidence="6">
    <location>
        <position position="28"/>
    </location>
    <ligand>
        <name>substrate</name>
    </ligand>
</feature>
<evidence type="ECO:0000256" key="3">
    <source>
        <dbReference type="ARBA" id="ARBA00022490"/>
    </source>
</evidence>
<dbReference type="PANTHER" id="PTHR37831:SF1">
    <property type="entry name" value="D-RIBOSE PYRANASE"/>
    <property type="match status" value="1"/>
</dbReference>
<feature type="active site" description="Proton donor" evidence="6">
    <location>
        <position position="20"/>
    </location>
</feature>
<comment type="subunit">
    <text evidence="6">Homodecamer.</text>
</comment>
<dbReference type="Proteomes" id="UP000425916">
    <property type="component" value="Chromosome"/>
</dbReference>
<dbReference type="GO" id="GO:0048029">
    <property type="term" value="F:monosaccharide binding"/>
    <property type="evidence" value="ECO:0007669"/>
    <property type="project" value="InterPro"/>
</dbReference>
<comment type="subcellular location">
    <subcellularLocation>
        <location evidence="6">Cytoplasm</location>
    </subcellularLocation>
</comment>